<gene>
    <name evidence="2" type="ORF">EMWEY_00036910</name>
</gene>
<name>U6MAC1_EIMMA</name>
<evidence type="ECO:0000313" key="2">
    <source>
        <dbReference type="EMBL" id="CDJ60991.1"/>
    </source>
</evidence>
<protein>
    <submittedName>
        <fullName evidence="2">Uncharacterized protein</fullName>
    </submittedName>
</protein>
<organism evidence="2 3">
    <name type="scientific">Eimeria maxima</name>
    <name type="common">Coccidian parasite</name>
    <dbReference type="NCBI Taxonomy" id="5804"/>
    <lineage>
        <taxon>Eukaryota</taxon>
        <taxon>Sar</taxon>
        <taxon>Alveolata</taxon>
        <taxon>Apicomplexa</taxon>
        <taxon>Conoidasida</taxon>
        <taxon>Coccidia</taxon>
        <taxon>Eucoccidiorida</taxon>
        <taxon>Eimeriorina</taxon>
        <taxon>Eimeriidae</taxon>
        <taxon>Eimeria</taxon>
    </lineage>
</organism>
<evidence type="ECO:0000313" key="3">
    <source>
        <dbReference type="Proteomes" id="UP000030763"/>
    </source>
</evidence>
<reference evidence="2" key="2">
    <citation type="submission" date="2013-10" db="EMBL/GenBank/DDBJ databases">
        <authorList>
            <person name="Aslett M."/>
        </authorList>
    </citation>
    <scope>NUCLEOTIDE SEQUENCE [LARGE SCALE GENOMIC DNA]</scope>
    <source>
        <strain evidence="2">Weybridge</strain>
    </source>
</reference>
<sequence length="449" mass="48912">FPEQKEQHSAQEESKQPHLQLQKHGEQVKQQERQVTATEQVGQEQEQIRQRQGHQGKPKLQEEGETHQLQPADEVPVQLEEDEWIFQVSPIAGEAEPSGSQEALQPYARETAAGPSTSDGLSGPVVAGFTRNADTYSGSASGVPRGEVAAVLGMEGARAAAAVMPDGQPSADPFSAAPATAGGGMRLSAPLLASLLTSRIGAGEALAAAAPAAGSPLMAPVATPSLQGLRGPRTSISAAIREHPFVRLPRRAEDTFWGPICVDFEQALSSTSGLRNPIPLLHKARALLLKGVLSRQEMRELRQITQNLMEHAVHYQNQNVEGFRGSYAVERLGVRFMVLDVVVSTLIVLDQTPKPEDWQAFVSTISHDVAPLADRRSRAGRPNLSATRALELSRAIQTLKRGVRPEPRDLLRIKRMLLCLPTSPRNFQTAEFDPWREQDCNFTEVSFLL</sequence>
<proteinExistence type="predicted"/>
<dbReference type="Proteomes" id="UP000030763">
    <property type="component" value="Unassembled WGS sequence"/>
</dbReference>
<feature type="compositionally biased region" description="Basic and acidic residues" evidence="1">
    <location>
        <begin position="1"/>
        <end position="16"/>
    </location>
</feature>
<feature type="compositionally biased region" description="Basic and acidic residues" evidence="1">
    <location>
        <begin position="23"/>
        <end position="32"/>
    </location>
</feature>
<evidence type="ECO:0000256" key="1">
    <source>
        <dbReference type="SAM" id="MobiDB-lite"/>
    </source>
</evidence>
<dbReference type="AlphaFoldDB" id="U6MAC1"/>
<dbReference type="GeneID" id="25337677"/>
<dbReference type="EMBL" id="HG721977">
    <property type="protein sequence ID" value="CDJ60991.1"/>
    <property type="molecule type" value="Genomic_DNA"/>
</dbReference>
<accession>U6MAC1</accession>
<reference evidence="2" key="1">
    <citation type="submission" date="2013-10" db="EMBL/GenBank/DDBJ databases">
        <title>Genomic analysis of the causative agents of coccidiosis in chickens.</title>
        <authorList>
            <person name="Reid A.J."/>
            <person name="Blake D."/>
            <person name="Billington K."/>
            <person name="Browne H."/>
            <person name="Dunn M."/>
            <person name="Hung S."/>
            <person name="Kawahara F."/>
            <person name="Miranda-Saavedra D."/>
            <person name="Mourier T."/>
            <person name="Nagra H."/>
            <person name="Otto T.D."/>
            <person name="Rawlings N."/>
            <person name="Sanchez A."/>
            <person name="Sanders M."/>
            <person name="Subramaniam C."/>
            <person name="Tay Y."/>
            <person name="Dear P."/>
            <person name="Doerig C."/>
            <person name="Gruber A."/>
            <person name="Parkinson J."/>
            <person name="Shirley M."/>
            <person name="Wan K.L."/>
            <person name="Berriman M."/>
            <person name="Tomley F."/>
            <person name="Pain A."/>
        </authorList>
    </citation>
    <scope>NUCLEOTIDE SEQUENCE [LARGE SCALE GENOMIC DNA]</scope>
    <source>
        <strain evidence="2">Weybridge</strain>
    </source>
</reference>
<keyword evidence="3" id="KW-1185">Reference proteome</keyword>
<feature type="region of interest" description="Disordered" evidence="1">
    <location>
        <begin position="1"/>
        <end position="72"/>
    </location>
</feature>
<feature type="non-terminal residue" evidence="2">
    <location>
        <position position="1"/>
    </location>
</feature>
<dbReference type="OrthoDB" id="348494at2759"/>
<dbReference type="RefSeq" id="XP_013337641.1">
    <property type="nucleotide sequence ID" value="XM_013482187.1"/>
</dbReference>
<dbReference type="VEuPathDB" id="ToxoDB:EMWEY_00036910"/>
<dbReference type="OMA" id="TISHAMP"/>